<sequence>NNDRLLLLAGSISFAKQQRNGLPATFDSGNLLSLCHPPLITKKEIVFGIMCDVVPLHCED</sequence>
<evidence type="ECO:0000313" key="1">
    <source>
        <dbReference type="EMBL" id="SBS42156.1"/>
    </source>
</evidence>
<protein>
    <submittedName>
        <fullName evidence="1">Ribosomal protein S6 kinase, 90kDa, polypeptide 6</fullName>
    </submittedName>
</protein>
<proteinExistence type="predicted"/>
<organism evidence="1">
    <name type="scientific">Nothobranchius furzeri</name>
    <name type="common">Turquoise killifish</name>
    <dbReference type="NCBI Taxonomy" id="105023"/>
    <lineage>
        <taxon>Eukaryota</taxon>
        <taxon>Metazoa</taxon>
        <taxon>Chordata</taxon>
        <taxon>Craniata</taxon>
        <taxon>Vertebrata</taxon>
        <taxon>Euteleostomi</taxon>
        <taxon>Actinopterygii</taxon>
        <taxon>Neopterygii</taxon>
        <taxon>Teleostei</taxon>
        <taxon>Neoteleostei</taxon>
        <taxon>Acanthomorphata</taxon>
        <taxon>Ovalentaria</taxon>
        <taxon>Atherinomorphae</taxon>
        <taxon>Cyprinodontiformes</taxon>
        <taxon>Nothobranchiidae</taxon>
        <taxon>Nothobranchius</taxon>
    </lineage>
</organism>
<keyword evidence="1" id="KW-0808">Transferase</keyword>
<dbReference type="AlphaFoldDB" id="A0A1A8U3J5"/>
<reference evidence="1" key="2">
    <citation type="submission" date="2016-06" db="EMBL/GenBank/DDBJ databases">
        <title>The genome of a short-lived fish provides insights into sex chromosome evolution and the genetic control of aging.</title>
        <authorList>
            <person name="Reichwald K."/>
            <person name="Felder M."/>
            <person name="Petzold A."/>
            <person name="Koch P."/>
            <person name="Groth M."/>
            <person name="Platzer M."/>
        </authorList>
    </citation>
    <scope>NUCLEOTIDE SEQUENCE</scope>
    <source>
        <tissue evidence="1">Brain</tissue>
    </source>
</reference>
<keyword evidence="1" id="KW-0418">Kinase</keyword>
<gene>
    <name evidence="1" type="primary">RPS6KA6</name>
</gene>
<dbReference type="EMBL" id="HAEJ01001699">
    <property type="protein sequence ID" value="SBS42156.1"/>
    <property type="molecule type" value="Transcribed_RNA"/>
</dbReference>
<feature type="non-terminal residue" evidence="1">
    <location>
        <position position="1"/>
    </location>
</feature>
<accession>A0A1A8U3J5</accession>
<dbReference type="GO" id="GO:0016301">
    <property type="term" value="F:kinase activity"/>
    <property type="evidence" value="ECO:0007669"/>
    <property type="project" value="UniProtKB-KW"/>
</dbReference>
<reference evidence="1" key="1">
    <citation type="submission" date="2016-05" db="EMBL/GenBank/DDBJ databases">
        <authorList>
            <person name="Lavstsen T."/>
            <person name="Jespersen J.S."/>
        </authorList>
    </citation>
    <scope>NUCLEOTIDE SEQUENCE</scope>
    <source>
        <tissue evidence="1">Brain</tissue>
    </source>
</reference>
<name>A0A1A8U3J5_NOTFU</name>